<keyword evidence="2" id="KW-1185">Reference proteome</keyword>
<reference evidence="1" key="2">
    <citation type="submission" date="2020-11" db="EMBL/GenBank/DDBJ databases">
        <authorList>
            <person name="McCartney M.A."/>
            <person name="Auch B."/>
            <person name="Kono T."/>
            <person name="Mallez S."/>
            <person name="Becker A."/>
            <person name="Gohl D.M."/>
            <person name="Silverstein K.A.T."/>
            <person name="Koren S."/>
            <person name="Bechman K.B."/>
            <person name="Herman A."/>
            <person name="Abrahante J.E."/>
            <person name="Garbe J."/>
        </authorList>
    </citation>
    <scope>NUCLEOTIDE SEQUENCE</scope>
    <source>
        <strain evidence="1">Duluth1</strain>
        <tissue evidence="1">Whole animal</tissue>
    </source>
</reference>
<gene>
    <name evidence="1" type="ORF">DPMN_030936</name>
</gene>
<organism evidence="1 2">
    <name type="scientific">Dreissena polymorpha</name>
    <name type="common">Zebra mussel</name>
    <name type="synonym">Mytilus polymorpha</name>
    <dbReference type="NCBI Taxonomy" id="45954"/>
    <lineage>
        <taxon>Eukaryota</taxon>
        <taxon>Metazoa</taxon>
        <taxon>Spiralia</taxon>
        <taxon>Lophotrochozoa</taxon>
        <taxon>Mollusca</taxon>
        <taxon>Bivalvia</taxon>
        <taxon>Autobranchia</taxon>
        <taxon>Heteroconchia</taxon>
        <taxon>Euheterodonta</taxon>
        <taxon>Imparidentia</taxon>
        <taxon>Neoheterodontei</taxon>
        <taxon>Myida</taxon>
        <taxon>Dreissenoidea</taxon>
        <taxon>Dreissenidae</taxon>
        <taxon>Dreissena</taxon>
    </lineage>
</organism>
<accession>A0A9D4M198</accession>
<evidence type="ECO:0008006" key="3">
    <source>
        <dbReference type="Google" id="ProtNLM"/>
    </source>
</evidence>
<proteinExistence type="predicted"/>
<dbReference type="Proteomes" id="UP000828390">
    <property type="component" value="Unassembled WGS sequence"/>
</dbReference>
<sequence length="84" mass="9645">MLDLQKAFATVDHDILCRKLRAMGVESVEWFRSYLTNRTQTLHFGSAAYLTEESGDSRCITIENMAYRSHIQTRTIAEAIGFRT</sequence>
<dbReference type="AlphaFoldDB" id="A0A9D4M198"/>
<dbReference type="EMBL" id="JAIWYP010000002">
    <property type="protein sequence ID" value="KAH3867799.1"/>
    <property type="molecule type" value="Genomic_DNA"/>
</dbReference>
<protein>
    <recommendedName>
        <fullName evidence="3">Reverse transcriptase domain-containing protein</fullName>
    </recommendedName>
</protein>
<evidence type="ECO:0000313" key="1">
    <source>
        <dbReference type="EMBL" id="KAH3867799.1"/>
    </source>
</evidence>
<reference evidence="1" key="1">
    <citation type="journal article" date="2019" name="bioRxiv">
        <title>The Genome of the Zebra Mussel, Dreissena polymorpha: A Resource for Invasive Species Research.</title>
        <authorList>
            <person name="McCartney M.A."/>
            <person name="Auch B."/>
            <person name="Kono T."/>
            <person name="Mallez S."/>
            <person name="Zhang Y."/>
            <person name="Obille A."/>
            <person name="Becker A."/>
            <person name="Abrahante J.E."/>
            <person name="Garbe J."/>
            <person name="Badalamenti J.P."/>
            <person name="Herman A."/>
            <person name="Mangelson H."/>
            <person name="Liachko I."/>
            <person name="Sullivan S."/>
            <person name="Sone E.D."/>
            <person name="Koren S."/>
            <person name="Silverstein K.A.T."/>
            <person name="Beckman K.B."/>
            <person name="Gohl D.M."/>
        </authorList>
    </citation>
    <scope>NUCLEOTIDE SEQUENCE</scope>
    <source>
        <strain evidence="1">Duluth1</strain>
        <tissue evidence="1">Whole animal</tissue>
    </source>
</reference>
<evidence type="ECO:0000313" key="2">
    <source>
        <dbReference type="Proteomes" id="UP000828390"/>
    </source>
</evidence>
<comment type="caution">
    <text evidence="1">The sequence shown here is derived from an EMBL/GenBank/DDBJ whole genome shotgun (WGS) entry which is preliminary data.</text>
</comment>
<name>A0A9D4M198_DREPO</name>